<dbReference type="InterPro" id="IPR036770">
    <property type="entry name" value="Ankyrin_rpt-contain_sf"/>
</dbReference>
<evidence type="ECO:0000313" key="2">
    <source>
        <dbReference type="Proteomes" id="UP000054937"/>
    </source>
</evidence>
<proteinExistence type="predicted"/>
<dbReference type="AlphaFoldDB" id="A0A0V0QP08"/>
<gene>
    <name evidence="1" type="ORF">PPERSA_12488</name>
</gene>
<dbReference type="InParanoid" id="A0A0V0QP08"/>
<protein>
    <submittedName>
        <fullName evidence="1">Ankyrin repeat-containing domain</fullName>
    </submittedName>
</protein>
<reference evidence="1 2" key="1">
    <citation type="journal article" date="2015" name="Sci. Rep.">
        <title>Genome of the facultative scuticociliatosis pathogen Pseudocohnilembus persalinus provides insight into its virulence through horizontal gene transfer.</title>
        <authorList>
            <person name="Xiong J."/>
            <person name="Wang G."/>
            <person name="Cheng J."/>
            <person name="Tian M."/>
            <person name="Pan X."/>
            <person name="Warren A."/>
            <person name="Jiang C."/>
            <person name="Yuan D."/>
            <person name="Miao W."/>
        </authorList>
    </citation>
    <scope>NUCLEOTIDE SEQUENCE [LARGE SCALE GENOMIC DNA]</scope>
    <source>
        <strain evidence="1">36N120E</strain>
    </source>
</reference>
<dbReference type="OrthoDB" id="71307at2759"/>
<dbReference type="EMBL" id="LDAU01000122">
    <property type="protein sequence ID" value="KRX04041.1"/>
    <property type="molecule type" value="Genomic_DNA"/>
</dbReference>
<evidence type="ECO:0000313" key="1">
    <source>
        <dbReference type="EMBL" id="KRX04041.1"/>
    </source>
</evidence>
<accession>A0A0V0QP08</accession>
<organism evidence="1 2">
    <name type="scientific">Pseudocohnilembus persalinus</name>
    <name type="common">Ciliate</name>
    <dbReference type="NCBI Taxonomy" id="266149"/>
    <lineage>
        <taxon>Eukaryota</taxon>
        <taxon>Sar</taxon>
        <taxon>Alveolata</taxon>
        <taxon>Ciliophora</taxon>
        <taxon>Intramacronucleata</taxon>
        <taxon>Oligohymenophorea</taxon>
        <taxon>Scuticociliatia</taxon>
        <taxon>Philasterida</taxon>
        <taxon>Pseudocohnilembidae</taxon>
        <taxon>Pseudocohnilembus</taxon>
    </lineage>
</organism>
<name>A0A0V0QP08_PSEPJ</name>
<comment type="caution">
    <text evidence="1">The sequence shown here is derived from an EMBL/GenBank/DDBJ whole genome shotgun (WGS) entry which is preliminary data.</text>
</comment>
<dbReference type="Proteomes" id="UP000054937">
    <property type="component" value="Unassembled WGS sequence"/>
</dbReference>
<dbReference type="Gene3D" id="1.25.40.20">
    <property type="entry name" value="Ankyrin repeat-containing domain"/>
    <property type="match status" value="1"/>
</dbReference>
<keyword evidence="2" id="KW-1185">Reference proteome</keyword>
<sequence>MNIRTKEGWSPLGIAVIFDSIECLNLLLQVGGIDLIQKDIQKNDLFYLAEYYGAIDCFESLQTYKQTILNQLFQQQRINIRKKQQYQPQSLKIQINRDMLIDSQQSLENLFSKFDIGKSDINQHPLCINGKRKPCKLCQKNMGYILYTKCCQEPIHLICYDILVENKLKFYKNEQTENNENYQNQEIQIKCQFCQNEDFYLEAQIKNVFKAFE</sequence>
<dbReference type="SUPFAM" id="SSF48403">
    <property type="entry name" value="Ankyrin repeat"/>
    <property type="match status" value="1"/>
</dbReference>